<evidence type="ECO:0000259" key="3">
    <source>
        <dbReference type="Pfam" id="PF13472"/>
    </source>
</evidence>
<reference evidence="4 5" key="1">
    <citation type="submission" date="2015-07" db="EMBL/GenBank/DDBJ databases">
        <title>Complete genome sequence of Mycobacterium goodii X7B, a facultative thermophilic biodesulfurizing bacterium.</title>
        <authorList>
            <person name="Yu B."/>
            <person name="Li F."/>
            <person name="Xu P."/>
        </authorList>
    </citation>
    <scope>NUCLEOTIDE SEQUENCE [LARGE SCALE GENOMIC DNA]</scope>
    <source>
        <strain evidence="4 5">X7B</strain>
    </source>
</reference>
<evidence type="ECO:0000313" key="5">
    <source>
        <dbReference type="Proteomes" id="UP000062255"/>
    </source>
</evidence>
<proteinExistence type="predicted"/>
<name>A0A0K0X4K9_MYCGD</name>
<dbReference type="Gene3D" id="3.40.50.1110">
    <property type="entry name" value="SGNH hydrolase"/>
    <property type="match status" value="1"/>
</dbReference>
<evidence type="ECO:0000313" key="4">
    <source>
        <dbReference type="EMBL" id="AKS32316.1"/>
    </source>
</evidence>
<accession>A0A0K0X4K9</accession>
<dbReference type="OrthoDB" id="4461173at2"/>
<evidence type="ECO:0000256" key="2">
    <source>
        <dbReference type="SAM" id="SignalP"/>
    </source>
</evidence>
<dbReference type="InterPro" id="IPR013830">
    <property type="entry name" value="SGNH_hydro"/>
</dbReference>
<keyword evidence="2" id="KW-0732">Signal</keyword>
<dbReference type="PATRIC" id="fig|134601.6.peg.2296"/>
<dbReference type="SUPFAM" id="SSF52266">
    <property type="entry name" value="SGNH hydrolase"/>
    <property type="match status" value="1"/>
</dbReference>
<feature type="region of interest" description="Disordered" evidence="1">
    <location>
        <begin position="185"/>
        <end position="205"/>
    </location>
</feature>
<dbReference type="Proteomes" id="UP000062255">
    <property type="component" value="Chromosome"/>
</dbReference>
<dbReference type="EMBL" id="CP012150">
    <property type="protein sequence ID" value="AKS32316.1"/>
    <property type="molecule type" value="Genomic_DNA"/>
</dbReference>
<organism evidence="4 5">
    <name type="scientific">Mycolicibacterium goodii</name>
    <name type="common">Mycobacterium goodii</name>
    <dbReference type="NCBI Taxonomy" id="134601"/>
    <lineage>
        <taxon>Bacteria</taxon>
        <taxon>Bacillati</taxon>
        <taxon>Actinomycetota</taxon>
        <taxon>Actinomycetes</taxon>
        <taxon>Mycobacteriales</taxon>
        <taxon>Mycobacteriaceae</taxon>
        <taxon>Mycolicibacterium</taxon>
    </lineage>
</organism>
<feature type="signal peptide" evidence="2">
    <location>
        <begin position="1"/>
        <end position="32"/>
    </location>
</feature>
<feature type="chain" id="PRO_5005453788" description="SGNH hydrolase-type esterase domain-containing protein" evidence="2">
    <location>
        <begin position="33"/>
        <end position="219"/>
    </location>
</feature>
<dbReference type="InterPro" id="IPR036514">
    <property type="entry name" value="SGNH_hydro_sf"/>
</dbReference>
<dbReference type="KEGG" id="mgo:AFA91_11015"/>
<dbReference type="AlphaFoldDB" id="A0A0K0X4K9"/>
<feature type="compositionally biased region" description="Basic and acidic residues" evidence="1">
    <location>
        <begin position="188"/>
        <end position="197"/>
    </location>
</feature>
<evidence type="ECO:0000256" key="1">
    <source>
        <dbReference type="SAM" id="MobiDB-lite"/>
    </source>
</evidence>
<protein>
    <recommendedName>
        <fullName evidence="3">SGNH hydrolase-type esterase domain-containing protein</fullName>
    </recommendedName>
</protein>
<sequence length="219" mass="23661">MNREQTVHRRIRWVVGSLLGLQLVLASTLAWAPATATAPAVTIAVVGDQNTAGIKNRVVWPTLMATRTGWSVSNYALPEAGFAADGMGGQAFRFQVERAQAQRPRLILLVTGTADASVPEMRAVTVGAAEAINKTIRGGEQVAVVGPFWYETPVPESVRRVDDAVRKAAEQTGVPYFDALDPPLFTRDQMHPDRSGPSDEGQSVAADKIATWLRTEVLK</sequence>
<dbReference type="Pfam" id="PF13472">
    <property type="entry name" value="Lipase_GDSL_2"/>
    <property type="match status" value="1"/>
</dbReference>
<gene>
    <name evidence="4" type="ORF">AFA91_11015</name>
</gene>
<feature type="domain" description="SGNH hydrolase-type esterase" evidence="3">
    <location>
        <begin position="46"/>
        <end position="194"/>
    </location>
</feature>
<dbReference type="STRING" id="134601.AFA91_11015"/>
<dbReference type="RefSeq" id="WP_049744743.1">
    <property type="nucleotide sequence ID" value="NZ_CP012150.1"/>
</dbReference>